<dbReference type="SMART" id="SM00912">
    <property type="entry name" value="Haemagg_act"/>
    <property type="match status" value="1"/>
</dbReference>
<sequence>MLGVQAQLVPDNTLGKENSIVAPVDSLTNEIYGGAIRGSNLFHSFLEFNIGNGESVYFRNPSAIENILTRVTGKNPSAIFGKLGVLGNANLFLINPNGIIFTEHATLDVGGSFVASTADGIKLTDSTEFSATKPSANPILTISVPLGLQYGDNPGNIEIQGKLQVPDGKSLALMGGNIKLDGGKLLDTGKLIARSGGIDLLAVKNGEVSLANSNGKIKLEAAESIEYGDIELVNGANVNASGNSGGGIQVRGRNIILKDKSKISSNTEGNGSGEKLNITATDLLQINAESELVADVQKEATGTGGDLVVDSRRLLVNDRSLISNSTFGFGDGGDLTIKTSNLQIYDGSQIDVTTFSFGDGGDLTIETISLQVYDGSQISSGTSGKGTAGNMEIKADLLELAGFSRLGKSGLFANALEENGQGGNLSVTANRLIIRDGATINASNFLSTDPENKDGKAGIGAAGNININSSFILLENQGIITANANAGDKGNINIQSQNLQLRQGSVISTNAKNSADGGNINIATNTLLALENSDITANSEGSFGGRVIIDAEGIFGTQFREELTPLSDITATSSLGPSFNGAVDINTITVDPSLGLVELPQALADSSQKIKAGCVASQGNNFIVIGRGGLPQSPDDLFTGKTIHTELFNLVPNDSQGLSSISPSNKNISVENQNNQIVESTGWIVDSNGDVELVAIPSMVNSQNSGISSLSCKDFRK</sequence>
<evidence type="ECO:0000259" key="1">
    <source>
        <dbReference type="SMART" id="SM00912"/>
    </source>
</evidence>
<dbReference type="InterPro" id="IPR012334">
    <property type="entry name" value="Pectin_lyas_fold"/>
</dbReference>
<reference evidence="2 3" key="1">
    <citation type="journal article" date="2015" name="Genome Announc.">
        <title>Draft Genome of the Euendolithic (true boring) Cyanobacterium Mastigocoleus testarum strain BC008.</title>
        <authorList>
            <person name="Guida B.S."/>
            <person name="Garcia-Pichel F."/>
        </authorList>
    </citation>
    <scope>NUCLEOTIDE SEQUENCE [LARGE SCALE GENOMIC DNA]</scope>
    <source>
        <strain evidence="2 3">BC008</strain>
    </source>
</reference>
<protein>
    <recommendedName>
        <fullName evidence="1">Filamentous haemagglutinin FhaB/tRNA nuclease CdiA-like TPS domain-containing protein</fullName>
    </recommendedName>
</protein>
<evidence type="ECO:0000313" key="3">
    <source>
        <dbReference type="Proteomes" id="UP000053372"/>
    </source>
</evidence>
<organism evidence="2 3">
    <name type="scientific">Mastigocoleus testarum BC008</name>
    <dbReference type="NCBI Taxonomy" id="371196"/>
    <lineage>
        <taxon>Bacteria</taxon>
        <taxon>Bacillati</taxon>
        <taxon>Cyanobacteriota</taxon>
        <taxon>Cyanophyceae</taxon>
        <taxon>Nostocales</taxon>
        <taxon>Hapalosiphonaceae</taxon>
        <taxon>Mastigocoleus</taxon>
    </lineage>
</organism>
<dbReference type="AlphaFoldDB" id="A0A0V7ZMC0"/>
<gene>
    <name evidence="2" type="ORF">BC008_22545</name>
</gene>
<dbReference type="EMBL" id="LMTZ01000104">
    <property type="protein sequence ID" value="KST65760.1"/>
    <property type="molecule type" value="Genomic_DNA"/>
</dbReference>
<keyword evidence="3" id="KW-1185">Reference proteome</keyword>
<dbReference type="Proteomes" id="UP000053372">
    <property type="component" value="Unassembled WGS sequence"/>
</dbReference>
<proteinExistence type="predicted"/>
<comment type="caution">
    <text evidence="2">The sequence shown here is derived from an EMBL/GenBank/DDBJ whole genome shotgun (WGS) entry which is preliminary data.</text>
</comment>
<accession>A0A0V7ZMC0</accession>
<dbReference type="InterPro" id="IPR008638">
    <property type="entry name" value="FhaB/CdiA-like_TPS"/>
</dbReference>
<dbReference type="NCBIfam" id="TIGR01901">
    <property type="entry name" value="adhes_NPXG"/>
    <property type="match status" value="1"/>
</dbReference>
<dbReference type="InterPro" id="IPR011050">
    <property type="entry name" value="Pectin_lyase_fold/virulence"/>
</dbReference>
<dbReference type="Pfam" id="PF05860">
    <property type="entry name" value="TPS"/>
    <property type="match status" value="1"/>
</dbReference>
<evidence type="ECO:0000313" key="2">
    <source>
        <dbReference type="EMBL" id="KST65760.1"/>
    </source>
</evidence>
<dbReference type="SUPFAM" id="SSF51126">
    <property type="entry name" value="Pectin lyase-like"/>
    <property type="match status" value="2"/>
</dbReference>
<feature type="domain" description="Filamentous haemagglutinin FhaB/tRNA nuclease CdiA-like TPS" evidence="1">
    <location>
        <begin position="11"/>
        <end position="124"/>
    </location>
</feature>
<dbReference type="Gene3D" id="2.160.20.10">
    <property type="entry name" value="Single-stranded right-handed beta-helix, Pectin lyase-like"/>
    <property type="match status" value="2"/>
</dbReference>
<name>A0A0V7ZMC0_9CYAN</name>